<dbReference type="EMBL" id="CP138896">
    <property type="protein sequence ID" value="WPK25251.1"/>
    <property type="molecule type" value="Genomic_DNA"/>
</dbReference>
<proteinExistence type="predicted"/>
<accession>A0AAX4HAA3</accession>
<organism evidence="3 4">
    <name type="scientific">Australozyma saopauloensis</name>
    <dbReference type="NCBI Taxonomy" id="291208"/>
    <lineage>
        <taxon>Eukaryota</taxon>
        <taxon>Fungi</taxon>
        <taxon>Dikarya</taxon>
        <taxon>Ascomycota</taxon>
        <taxon>Saccharomycotina</taxon>
        <taxon>Pichiomycetes</taxon>
        <taxon>Metschnikowiaceae</taxon>
        <taxon>Australozyma</taxon>
    </lineage>
</organism>
<reference evidence="3 4" key="1">
    <citation type="submission" date="2023-10" db="EMBL/GenBank/DDBJ databases">
        <title>Draft Genome Sequence of Candida saopaulonensis from a very Premature Infant with Sepsis.</title>
        <authorList>
            <person name="Ning Y."/>
            <person name="Dai R."/>
            <person name="Xiao M."/>
            <person name="Xu Y."/>
            <person name="Yan Q."/>
            <person name="Zhang L."/>
        </authorList>
    </citation>
    <scope>NUCLEOTIDE SEQUENCE [LARGE SCALE GENOMIC DNA]</scope>
    <source>
        <strain evidence="3 4">19XY460</strain>
    </source>
</reference>
<evidence type="ECO:0000256" key="1">
    <source>
        <dbReference type="SAM" id="MobiDB-lite"/>
    </source>
</evidence>
<evidence type="ECO:0000313" key="4">
    <source>
        <dbReference type="Proteomes" id="UP001338582"/>
    </source>
</evidence>
<keyword evidence="4" id="KW-1185">Reference proteome</keyword>
<feature type="region of interest" description="Disordered" evidence="1">
    <location>
        <begin position="1"/>
        <end position="24"/>
    </location>
</feature>
<name>A0AAX4HAA3_9ASCO</name>
<dbReference type="KEGG" id="asau:88173623"/>
<evidence type="ECO:0000259" key="2">
    <source>
        <dbReference type="Pfam" id="PF23305"/>
    </source>
</evidence>
<feature type="compositionally biased region" description="Polar residues" evidence="1">
    <location>
        <begin position="262"/>
        <end position="281"/>
    </location>
</feature>
<sequence length="675" mass="75871">MPDREIGLHSLPKGKGSSYGDQHGIDEGYGQFPPQMSFHNQSVPQAGDCDPSFYNCIGSGSAPLPIVPHDQDLPYYPPVSSDSNFMETPQRFTYSAMGDLLSLQPSVEYTQDVGAVSTSYNPNMYVPQPERMEARSNNVYGQSLPNFVYNQDTLLLEPSLTTALFLGVTGLNSSYLNNGSSLASNDTTSTVQSLYSHDNNDNFQFAQFHNSSSGAIPMQMDVANNSSPMPVAQNNINFGHANNHIQVPHHSEFDRAALPYRPNQTRGWSQPGREQTSTLDSGYSPEVQLHWMNTQKNASFDGLPTKNKRDDFGATSRRGMGSSSAISLNMNYQNAPSIGSGNQTPQRLQQQNFTKQIPTTLQQDRLQELENAQPMTEHNAKAAIKQRHIEKFAPITGFEATIRSVENTPFDVMGSVESIPIIKTPRDSIQAREEQAQKSKKQYKIVRGGLGGPSQMPNSLNKIVQYEPLQLNILYSSHQRVKKFPWSDVEIEQGRRIIRMYRQQKGTTIEVYFHVVNADVKLDPPFDNMEDVDEVEVSVIRSIETQKSKTNTRTEHFMTSVDFIEIIECLIGKRSQDNSERRRERGRIRLNLMRFWLKTPLPSKKSIAIGEHDSAVVELALKIRKYSVSKPPGFNKEVRIMPWDKLAPAMLRALEYYFAEVPLVDGHKEGIPSNN</sequence>
<feature type="domain" description="DUF7082" evidence="2">
    <location>
        <begin position="485"/>
        <end position="650"/>
    </location>
</feature>
<feature type="region of interest" description="Disordered" evidence="1">
    <location>
        <begin position="261"/>
        <end position="281"/>
    </location>
</feature>
<gene>
    <name evidence="3" type="ORF">PUMCH_002558</name>
</gene>
<dbReference type="InterPro" id="IPR055509">
    <property type="entry name" value="DUF7082"/>
</dbReference>
<feature type="region of interest" description="Disordered" evidence="1">
    <location>
        <begin position="296"/>
        <end position="323"/>
    </location>
</feature>
<dbReference type="AlphaFoldDB" id="A0AAX4HAA3"/>
<protein>
    <recommendedName>
        <fullName evidence="2">DUF7082 domain-containing protein</fullName>
    </recommendedName>
</protein>
<evidence type="ECO:0000313" key="3">
    <source>
        <dbReference type="EMBL" id="WPK25251.1"/>
    </source>
</evidence>
<dbReference type="GeneID" id="88173623"/>
<dbReference type="Pfam" id="PF23305">
    <property type="entry name" value="DUF7082"/>
    <property type="match status" value="1"/>
</dbReference>
<dbReference type="Proteomes" id="UP001338582">
    <property type="component" value="Chromosome 3"/>
</dbReference>
<dbReference type="RefSeq" id="XP_062877634.1">
    <property type="nucleotide sequence ID" value="XM_063021564.1"/>
</dbReference>